<dbReference type="PATRIC" id="fig|1261658.3.peg.645"/>
<reference evidence="1 2" key="1">
    <citation type="submission" date="2014-01" db="EMBL/GenBank/DDBJ databases">
        <authorList>
            <person name="Zuccon D."/>
        </authorList>
    </citation>
    <scope>NUCLEOTIDE SEQUENCE [LARGE SCALE GENOMIC DNA]</scope>
    <source>
        <strain evidence="1 2">Y31</strain>
    </source>
</reference>
<dbReference type="GO" id="GO:0016740">
    <property type="term" value="F:transferase activity"/>
    <property type="evidence" value="ECO:0007669"/>
    <property type="project" value="UniProtKB-KW"/>
</dbReference>
<dbReference type="Pfam" id="PF08780">
    <property type="entry name" value="NTase_sub_bind"/>
    <property type="match status" value="1"/>
</dbReference>
<dbReference type="Proteomes" id="UP000078358">
    <property type="component" value="Unassembled WGS sequence"/>
</dbReference>
<dbReference type="Gene3D" id="1.20.120.330">
    <property type="entry name" value="Nucleotidyltransferases domain 2"/>
    <property type="match status" value="1"/>
</dbReference>
<dbReference type="EMBL" id="JACI01000001">
    <property type="protein sequence ID" value="OAQ15544.1"/>
    <property type="molecule type" value="Genomic_DNA"/>
</dbReference>
<keyword evidence="1" id="KW-0808">Transferase</keyword>
<gene>
    <name evidence="1" type="ORF">F480_03180</name>
</gene>
<dbReference type="RefSeq" id="WP_064318186.1">
    <property type="nucleotide sequence ID" value="NZ_JACI01000001.1"/>
</dbReference>
<evidence type="ECO:0000313" key="1">
    <source>
        <dbReference type="EMBL" id="OAQ15544.1"/>
    </source>
</evidence>
<organism evidence="1 2">
    <name type="scientific">Bibersteinia trehalosi Y31</name>
    <dbReference type="NCBI Taxonomy" id="1261658"/>
    <lineage>
        <taxon>Bacteria</taxon>
        <taxon>Pseudomonadati</taxon>
        <taxon>Pseudomonadota</taxon>
        <taxon>Gammaproteobacteria</taxon>
        <taxon>Pasteurellales</taxon>
        <taxon>Pasteurellaceae</taxon>
        <taxon>Bibersteinia</taxon>
    </lineage>
</organism>
<dbReference type="AlphaFoldDB" id="A0A179D049"/>
<proteinExistence type="predicted"/>
<dbReference type="NCBIfam" id="TIGR01987">
    <property type="entry name" value="HI0074"/>
    <property type="match status" value="1"/>
</dbReference>
<comment type="caution">
    <text evidence="1">The sequence shown here is derived from an EMBL/GenBank/DDBJ whole genome shotgun (WGS) entry which is preliminary data.</text>
</comment>
<sequence>MTDIRWKQRFDNYQKAVGYLKSESEKYTDTDIDVIKKGIIQSFEITYELAWKLMQDILKWEGETEILGSKSASRLAFNRGLITHGEIWQEMIKSRNLTVYTYDVVVLTNEFNKIIHDYLPLFIAFEQRVNALCQTLD</sequence>
<dbReference type="InterPro" id="IPR010235">
    <property type="entry name" value="HepT"/>
</dbReference>
<protein>
    <submittedName>
        <fullName evidence="1">Nucleotidyltransferase</fullName>
    </submittedName>
</protein>
<dbReference type="SUPFAM" id="SSF81593">
    <property type="entry name" value="Nucleotidyltransferase substrate binding subunit/domain"/>
    <property type="match status" value="1"/>
</dbReference>
<name>A0A179D049_BIBTR</name>
<accession>A0A179D049</accession>
<evidence type="ECO:0000313" key="2">
    <source>
        <dbReference type="Proteomes" id="UP000078358"/>
    </source>
</evidence>